<protein>
    <submittedName>
        <fullName evidence="2">Uncharacterized protein</fullName>
    </submittedName>
</protein>
<dbReference type="EMBL" id="MVBM01000006">
    <property type="protein sequence ID" value="OOK70661.1"/>
    <property type="molecule type" value="Genomic_DNA"/>
</dbReference>
<gene>
    <name evidence="2" type="ORF">BZL29_4541</name>
    <name evidence="1" type="ORF">BZL30_6557</name>
</gene>
<evidence type="ECO:0000313" key="2">
    <source>
        <dbReference type="EMBL" id="OOK74950.1"/>
    </source>
</evidence>
<name>A0A1V3X727_MYCKA</name>
<accession>A0A1V3X727</accession>
<dbReference type="AlphaFoldDB" id="A0A1V3X727"/>
<dbReference type="EMBL" id="MVBN01000004">
    <property type="protein sequence ID" value="OOK74950.1"/>
    <property type="molecule type" value="Genomic_DNA"/>
</dbReference>
<proteinExistence type="predicted"/>
<evidence type="ECO:0000313" key="4">
    <source>
        <dbReference type="Proteomes" id="UP000189229"/>
    </source>
</evidence>
<reference evidence="3 4" key="1">
    <citation type="submission" date="2017-02" db="EMBL/GenBank/DDBJ databases">
        <title>Complete genome sequences of Mycobacterium kansasii strains isolated from rhesus macaques.</title>
        <authorList>
            <person name="Panda A."/>
            <person name="Nagaraj S."/>
            <person name="Zhao X."/>
            <person name="Tettelin H."/>
            <person name="Detolla L.J."/>
        </authorList>
    </citation>
    <scope>NUCLEOTIDE SEQUENCE [LARGE SCALE GENOMIC DNA]</scope>
    <source>
        <strain evidence="2 3">11-3469</strain>
        <strain evidence="1 4">11-3813</strain>
    </source>
</reference>
<dbReference type="Proteomes" id="UP000188532">
    <property type="component" value="Unassembled WGS sequence"/>
</dbReference>
<evidence type="ECO:0000313" key="1">
    <source>
        <dbReference type="EMBL" id="OOK70661.1"/>
    </source>
</evidence>
<dbReference type="Proteomes" id="UP000189229">
    <property type="component" value="Unassembled WGS sequence"/>
</dbReference>
<organism evidence="2 3">
    <name type="scientific">Mycobacterium kansasii</name>
    <dbReference type="NCBI Taxonomy" id="1768"/>
    <lineage>
        <taxon>Bacteria</taxon>
        <taxon>Bacillati</taxon>
        <taxon>Actinomycetota</taxon>
        <taxon>Actinomycetes</taxon>
        <taxon>Mycobacteriales</taxon>
        <taxon>Mycobacteriaceae</taxon>
        <taxon>Mycobacterium</taxon>
    </lineage>
</organism>
<comment type="caution">
    <text evidence="2">The sequence shown here is derived from an EMBL/GenBank/DDBJ whole genome shotgun (WGS) entry which is preliminary data.</text>
</comment>
<sequence>MSATTVGHLAAPAPAVNGKLWAAVFTAVHPPVADESGFAV</sequence>
<evidence type="ECO:0000313" key="3">
    <source>
        <dbReference type="Proteomes" id="UP000188532"/>
    </source>
</evidence>